<dbReference type="RefSeq" id="WP_099066624.1">
    <property type="nucleotide sequence ID" value="NZ_LAHD01000005.1"/>
</dbReference>
<proteinExistence type="predicted"/>
<dbReference type="Pfam" id="PF22758">
    <property type="entry name" value="Phage_cement"/>
    <property type="match status" value="1"/>
</dbReference>
<comment type="caution">
    <text evidence="1">The sequence shown here is derived from an EMBL/GenBank/DDBJ whole genome shotgun (WGS) entry which is preliminary data.</text>
</comment>
<dbReference type="Proteomes" id="UP000222310">
    <property type="component" value="Unassembled WGS sequence"/>
</dbReference>
<dbReference type="EMBL" id="LAHD01000005">
    <property type="protein sequence ID" value="PHK06699.1"/>
    <property type="molecule type" value="Genomic_DNA"/>
</dbReference>
<protein>
    <submittedName>
        <fullName evidence="1">Uncharacterized protein</fullName>
    </submittedName>
</protein>
<sequence>MTFSSNTPITGQTNFDRYMPPALPGMLSGFGSCTILPHINSVAAFDTVTITPPATVDNSKEYKVIVNGRTVSFTTDANATTAELGAGLYAAIQQDPVVYGLVDVALNTGTSVITLTARTVDLPLTVATNSADTTNDIAIAKTVSTSSNAIIPFGRFVGRKSTYTRDTLEGVSQATLIDATSGYEVLGVTLSSQATQKVGRFSAAKDGYAFDTVMNVLKNIGTYKGVWVESVDADLAIGDTPYIAVASGNEGKITKTSSGNLAAGSNIKIISAAQQSFGKNIALIEIKL</sequence>
<evidence type="ECO:0000313" key="2">
    <source>
        <dbReference type="Proteomes" id="UP000222310"/>
    </source>
</evidence>
<organism evidence="1 2">
    <name type="scientific">Nostoc linckia z8</name>
    <dbReference type="NCBI Taxonomy" id="1628746"/>
    <lineage>
        <taxon>Bacteria</taxon>
        <taxon>Bacillati</taxon>
        <taxon>Cyanobacteriota</taxon>
        <taxon>Cyanophyceae</taxon>
        <taxon>Nostocales</taxon>
        <taxon>Nostocaceae</taxon>
        <taxon>Nostoc</taxon>
    </lineage>
</organism>
<gene>
    <name evidence="1" type="ORF">VF08_02885</name>
</gene>
<evidence type="ECO:0000313" key="1">
    <source>
        <dbReference type="EMBL" id="PHK06699.1"/>
    </source>
</evidence>
<dbReference type="InterPro" id="IPR054438">
    <property type="entry name" value="Struct_cement_gp24/gp6"/>
</dbReference>
<dbReference type="AlphaFoldDB" id="A0A9Q5ZGJ8"/>
<name>A0A9Q5ZGJ8_NOSLI</name>
<dbReference type="GeneID" id="57094399"/>
<accession>A0A9Q5ZGJ8</accession>
<reference evidence="1 2" key="1">
    <citation type="submission" date="2015-02" db="EMBL/GenBank/DDBJ databases">
        <title>Nostoc linckia genome annotation.</title>
        <authorList>
            <person name="Zhou Z."/>
        </authorList>
    </citation>
    <scope>NUCLEOTIDE SEQUENCE [LARGE SCALE GENOMIC DNA]</scope>
    <source>
        <strain evidence="2">z8</strain>
    </source>
</reference>